<dbReference type="InterPro" id="IPR027417">
    <property type="entry name" value="P-loop_NTPase"/>
</dbReference>
<keyword evidence="4" id="KW-1185">Reference proteome</keyword>
<sequence>MSDEPAPTDSPDTRESFVLDDIDEAVTEEAIDHTLDSGAGEATVSREEVETEIMGDIVEYFESVYEPEALGIDAPTEAAVRQRWFDFDYLEEYDLVSWRWSRRPYSYTAIVYDPAENEHRYHVDAPTLTEFEQYVREDLTRILRQDLMHRDIGAEEERDEIFELEVQRVFDEHAAAVPPAPLLRILYYLRRDFVRYGKIDPLMGDPAIEDISCDGVDVPLFVYHGAYRDLETNLSFTEARLDAFVTRLAQRAGKSLTAADPLLDASLPDGSRAQFTLGSDISLRGSTFTIRRFSEDPFTPTDLIDFETFSLDQMAYLWLLVENGKSVVFAGGTGSGKTTSLNAISYFIPPGNKIVSIEDTPELRLPHENWVRNVTRSSSTADGQGAVTMFDLLESALRQRPEFLLVGEIRANPQVAFTFFQAISTGHTAYTTFHADSAEGAMRRLENEPLNIPRQMIGSLDVVSIQRQVTKGPRRVRRNHKLVELTPAPDADGGVRTRDVFGRDPASDSMEQRAPSALLQEIKYERGWDDRQLRRELSLRREVLRYLLREDIRHHESVGRVIHTFYRKPQTVLEQIRADELDPADLPAQRSE</sequence>
<dbReference type="AlphaFoldDB" id="A0ABD5XZK1"/>
<proteinExistence type="inferred from homology"/>
<dbReference type="InterPro" id="IPR056571">
    <property type="entry name" value="PilB3-like_C"/>
</dbReference>
<dbReference type="SUPFAM" id="SSF52540">
    <property type="entry name" value="P-loop containing nucleoside triphosphate hydrolases"/>
    <property type="match status" value="1"/>
</dbReference>
<protein>
    <submittedName>
        <fullName evidence="3">Type II/IV secretion system ATPase subunit</fullName>
    </submittedName>
</protein>
<dbReference type="RefSeq" id="WP_274326120.1">
    <property type="nucleotide sequence ID" value="NZ_CP118158.1"/>
</dbReference>
<dbReference type="EMBL" id="JBHTAS010000001">
    <property type="protein sequence ID" value="MFC7140565.1"/>
    <property type="molecule type" value="Genomic_DNA"/>
</dbReference>
<dbReference type="CDD" id="cd01130">
    <property type="entry name" value="VirB11-like_ATPase"/>
    <property type="match status" value="1"/>
</dbReference>
<organism evidence="3 4">
    <name type="scientific">Halosimplex aquaticum</name>
    <dbReference type="NCBI Taxonomy" id="3026162"/>
    <lineage>
        <taxon>Archaea</taxon>
        <taxon>Methanobacteriati</taxon>
        <taxon>Methanobacteriota</taxon>
        <taxon>Stenosarchaea group</taxon>
        <taxon>Halobacteria</taxon>
        <taxon>Halobacteriales</taxon>
        <taxon>Haloarculaceae</taxon>
        <taxon>Halosimplex</taxon>
    </lineage>
</organism>
<dbReference type="Proteomes" id="UP001596432">
    <property type="component" value="Unassembled WGS sequence"/>
</dbReference>
<dbReference type="Pfam" id="PF00437">
    <property type="entry name" value="T2SSE"/>
    <property type="match status" value="1"/>
</dbReference>
<dbReference type="SMART" id="SM00382">
    <property type="entry name" value="AAA"/>
    <property type="match status" value="1"/>
</dbReference>
<accession>A0ABD5XZK1</accession>
<comment type="caution">
    <text evidence="3">The sequence shown here is derived from an EMBL/GenBank/DDBJ whole genome shotgun (WGS) entry which is preliminary data.</text>
</comment>
<evidence type="ECO:0000313" key="4">
    <source>
        <dbReference type="Proteomes" id="UP001596432"/>
    </source>
</evidence>
<dbReference type="Gene3D" id="3.40.50.300">
    <property type="entry name" value="P-loop containing nucleotide triphosphate hydrolases"/>
    <property type="match status" value="1"/>
</dbReference>
<dbReference type="InterPro" id="IPR001482">
    <property type="entry name" value="T2SS/T4SS_dom"/>
</dbReference>
<dbReference type="PANTHER" id="PTHR30486:SF6">
    <property type="entry name" value="TYPE IV PILUS RETRACTATION ATPASE PILT"/>
    <property type="match status" value="1"/>
</dbReference>
<name>A0ABD5XZK1_9EURY</name>
<dbReference type="InterPro" id="IPR050921">
    <property type="entry name" value="T4SS_GSP_E_ATPase"/>
</dbReference>
<dbReference type="GeneID" id="78820861"/>
<reference evidence="3 4" key="1">
    <citation type="journal article" date="2019" name="Int. J. Syst. Evol. Microbiol.">
        <title>The Global Catalogue of Microorganisms (GCM) 10K type strain sequencing project: providing services to taxonomists for standard genome sequencing and annotation.</title>
        <authorList>
            <consortium name="The Broad Institute Genomics Platform"/>
            <consortium name="The Broad Institute Genome Sequencing Center for Infectious Disease"/>
            <person name="Wu L."/>
            <person name="Ma J."/>
        </authorList>
    </citation>
    <scope>NUCLEOTIDE SEQUENCE [LARGE SCALE GENOMIC DNA]</scope>
    <source>
        <strain evidence="3 4">XZYJT29</strain>
    </source>
</reference>
<dbReference type="Gene3D" id="3.30.450.380">
    <property type="match status" value="1"/>
</dbReference>
<evidence type="ECO:0000259" key="2">
    <source>
        <dbReference type="SMART" id="SM00382"/>
    </source>
</evidence>
<gene>
    <name evidence="3" type="ORF">ACFQMA_12105</name>
</gene>
<dbReference type="InterPro" id="IPR003593">
    <property type="entry name" value="AAA+_ATPase"/>
</dbReference>
<feature type="domain" description="AAA+ ATPase" evidence="2">
    <location>
        <begin position="323"/>
        <end position="451"/>
    </location>
</feature>
<dbReference type="PANTHER" id="PTHR30486">
    <property type="entry name" value="TWITCHING MOTILITY PROTEIN PILT"/>
    <property type="match status" value="1"/>
</dbReference>
<comment type="similarity">
    <text evidence="1">Belongs to the GSP E family.</text>
</comment>
<dbReference type="Pfam" id="PF23989">
    <property type="entry name" value="PilB3_C"/>
    <property type="match status" value="1"/>
</dbReference>
<evidence type="ECO:0000313" key="3">
    <source>
        <dbReference type="EMBL" id="MFC7140565.1"/>
    </source>
</evidence>
<evidence type="ECO:0000256" key="1">
    <source>
        <dbReference type="ARBA" id="ARBA00006611"/>
    </source>
</evidence>